<organism evidence="1 2">
    <name type="scientific">Listeria rocourtiae</name>
    <dbReference type="NCBI Taxonomy" id="647910"/>
    <lineage>
        <taxon>Bacteria</taxon>
        <taxon>Bacillati</taxon>
        <taxon>Bacillota</taxon>
        <taxon>Bacilli</taxon>
        <taxon>Bacillales</taxon>
        <taxon>Listeriaceae</taxon>
        <taxon>Listeria</taxon>
    </lineage>
</organism>
<dbReference type="AlphaFoldDB" id="A0A4R6ZPA5"/>
<dbReference type="SUPFAM" id="SSF46785">
    <property type="entry name" value="Winged helix' DNA-binding domain"/>
    <property type="match status" value="1"/>
</dbReference>
<keyword evidence="2" id="KW-1185">Reference proteome</keyword>
<protein>
    <submittedName>
        <fullName evidence="1">Uncharacterized protein</fullName>
    </submittedName>
</protein>
<proteinExistence type="predicted"/>
<dbReference type="RefSeq" id="WP_036074369.1">
    <property type="nucleotide sequence ID" value="NZ_SNZK01000003.1"/>
</dbReference>
<dbReference type="InterPro" id="IPR036390">
    <property type="entry name" value="WH_DNA-bd_sf"/>
</dbReference>
<accession>A0A4R6ZPA5</accession>
<evidence type="ECO:0000313" key="1">
    <source>
        <dbReference type="EMBL" id="TDR54212.1"/>
    </source>
</evidence>
<comment type="caution">
    <text evidence="1">The sequence shown here is derived from an EMBL/GenBank/DDBJ whole genome shotgun (WGS) entry which is preliminary data.</text>
</comment>
<reference evidence="1 2" key="1">
    <citation type="submission" date="2019-03" db="EMBL/GenBank/DDBJ databases">
        <title>Genomic Encyclopedia of Type Strains, Phase III (KMG-III): the genomes of soil and plant-associated and newly described type strains.</title>
        <authorList>
            <person name="Whitman W."/>
        </authorList>
    </citation>
    <scope>NUCLEOTIDE SEQUENCE [LARGE SCALE GENOMIC DNA]</scope>
    <source>
        <strain evidence="1 2">CECT 7972</strain>
    </source>
</reference>
<name>A0A4R6ZPA5_9LIST</name>
<gene>
    <name evidence="1" type="ORF">DFP96_103313</name>
</gene>
<dbReference type="Proteomes" id="UP000295558">
    <property type="component" value="Unassembled WGS sequence"/>
</dbReference>
<dbReference type="EMBL" id="SNZK01000003">
    <property type="protein sequence ID" value="TDR54212.1"/>
    <property type="molecule type" value="Genomic_DNA"/>
</dbReference>
<sequence>MTDYEWALDCLRRDGKITVTFVSRWLRIGYATSTKICNRLVDEGFAEVQDGIYVLKEEQA</sequence>
<evidence type="ECO:0000313" key="2">
    <source>
        <dbReference type="Proteomes" id="UP000295558"/>
    </source>
</evidence>